<sequence>TYTVPFGTDTLSAIYALGFAVRSGLTFGGLKSGMARDILLYNKNRVFAFVLALGEVDDLKYAAAAGAINFGFPVIADTVIPEILPTGVTTYEHVVSMPFNEIEAKDDLERAERIVQKCIEIRGVKVKIADVPVPVPYGSAFEGEVVRKADMRVEFGGKHSRCFEYLEMVPLEDVVDGKVEVVGPTFDEVEEQGSMNIGIVVKVAGRQMQEDFEPVLERQIHYFINGASSIQHIGQRDIAWIRVSNGASDKGFNLEHFGKILHAR</sequence>
<dbReference type="EC" id="2.3.1.169" evidence="1"/>
<dbReference type="InterPro" id="IPR004461">
    <property type="entry name" value="CO_DH/Ac-CoA_synth_bsu"/>
</dbReference>
<dbReference type="EMBL" id="BARS01028943">
    <property type="protein sequence ID" value="GAF99997.1"/>
    <property type="molecule type" value="Genomic_DNA"/>
</dbReference>
<proteinExistence type="predicted"/>
<keyword evidence="2" id="KW-0808">Transferase</keyword>
<dbReference type="InterPro" id="IPR011254">
    <property type="entry name" value="Prismane-like_sf"/>
</dbReference>
<keyword evidence="4" id="KW-0408">Iron</keyword>
<evidence type="ECO:0000256" key="1">
    <source>
        <dbReference type="ARBA" id="ARBA00012244"/>
    </source>
</evidence>
<dbReference type="InterPro" id="IPR038571">
    <property type="entry name" value="CO_DH/Ac-CoA_synth_bsu_3_sf"/>
</dbReference>
<dbReference type="PANTHER" id="PTHR42281">
    <property type="match status" value="1"/>
</dbReference>
<dbReference type="GO" id="GO:0043884">
    <property type="term" value="F:CO-methylating acetyl-CoA synthase activity"/>
    <property type="evidence" value="ECO:0007669"/>
    <property type="project" value="UniProtKB-EC"/>
</dbReference>
<dbReference type="GO" id="GO:0046872">
    <property type="term" value="F:metal ion binding"/>
    <property type="evidence" value="ECO:0007669"/>
    <property type="project" value="UniProtKB-KW"/>
</dbReference>
<feature type="non-terminal residue" evidence="6">
    <location>
        <position position="1"/>
    </location>
</feature>
<dbReference type="Gene3D" id="3.40.50.2030">
    <property type="match status" value="1"/>
</dbReference>
<evidence type="ECO:0000256" key="3">
    <source>
        <dbReference type="ARBA" id="ARBA00022723"/>
    </source>
</evidence>
<dbReference type="AlphaFoldDB" id="X0UI20"/>
<dbReference type="SUPFAM" id="SSF56821">
    <property type="entry name" value="Prismane protein-like"/>
    <property type="match status" value="1"/>
</dbReference>
<organism evidence="6">
    <name type="scientific">marine sediment metagenome</name>
    <dbReference type="NCBI Taxonomy" id="412755"/>
    <lineage>
        <taxon>unclassified sequences</taxon>
        <taxon>metagenomes</taxon>
        <taxon>ecological metagenomes</taxon>
    </lineage>
</organism>
<dbReference type="GO" id="GO:0006084">
    <property type="term" value="P:acetyl-CoA metabolic process"/>
    <property type="evidence" value="ECO:0007669"/>
    <property type="project" value="InterPro"/>
</dbReference>
<dbReference type="InterPro" id="IPR016099">
    <property type="entry name" value="Prismane-like_a/b-sand"/>
</dbReference>
<evidence type="ECO:0000256" key="4">
    <source>
        <dbReference type="ARBA" id="ARBA00023004"/>
    </source>
</evidence>
<evidence type="ECO:0000313" key="6">
    <source>
        <dbReference type="EMBL" id="GAF99997.1"/>
    </source>
</evidence>
<dbReference type="PANTHER" id="PTHR42281:SF1">
    <property type="entry name" value="ACETYL-COA DECARBONYLASE_SYNTHASE COMPLEX SUBUNIT BETA 1"/>
    <property type="match status" value="1"/>
</dbReference>
<comment type="caution">
    <text evidence="6">The sequence shown here is derived from an EMBL/GenBank/DDBJ whole genome shotgun (WGS) entry which is preliminary data.</text>
</comment>
<gene>
    <name evidence="6" type="ORF">S01H1_45307</name>
</gene>
<accession>X0UI20</accession>
<evidence type="ECO:0000256" key="2">
    <source>
        <dbReference type="ARBA" id="ARBA00022679"/>
    </source>
</evidence>
<keyword evidence="3" id="KW-0479">Metal-binding</keyword>
<name>X0UI20_9ZZZZ</name>
<dbReference type="GO" id="GO:0051536">
    <property type="term" value="F:iron-sulfur cluster binding"/>
    <property type="evidence" value="ECO:0007669"/>
    <property type="project" value="UniProtKB-KW"/>
</dbReference>
<dbReference type="Gene3D" id="3.30.1650.10">
    <property type="entry name" value="Bifunctional carbon monoxide dehydrogenase/acetyl-coa synthase(codh/acs), Chain M, domain 3"/>
    <property type="match status" value="1"/>
</dbReference>
<dbReference type="GO" id="GO:0043885">
    <property type="term" value="F:anaerobic carbon-monoxide dehydrogenase activity"/>
    <property type="evidence" value="ECO:0007669"/>
    <property type="project" value="InterPro"/>
</dbReference>
<reference evidence="6" key="1">
    <citation type="journal article" date="2014" name="Front. Microbiol.">
        <title>High frequency of phylogenetically diverse reductive dehalogenase-homologous genes in deep subseafloor sedimentary metagenomes.</title>
        <authorList>
            <person name="Kawai M."/>
            <person name="Futagami T."/>
            <person name="Toyoda A."/>
            <person name="Takaki Y."/>
            <person name="Nishi S."/>
            <person name="Hori S."/>
            <person name="Arai W."/>
            <person name="Tsubouchi T."/>
            <person name="Morono Y."/>
            <person name="Uchiyama I."/>
            <person name="Ito T."/>
            <person name="Fujiyama A."/>
            <person name="Inagaki F."/>
            <person name="Takami H."/>
        </authorList>
    </citation>
    <scope>NUCLEOTIDE SEQUENCE</scope>
    <source>
        <strain evidence="6">Expedition CK06-06</strain>
    </source>
</reference>
<evidence type="ECO:0000256" key="5">
    <source>
        <dbReference type="ARBA" id="ARBA00023014"/>
    </source>
</evidence>
<feature type="non-terminal residue" evidence="6">
    <location>
        <position position="264"/>
    </location>
</feature>
<protein>
    <recommendedName>
        <fullName evidence="1">CO-methylating acetyl-CoA synthase</fullName>
        <ecNumber evidence="1">2.3.1.169</ecNumber>
    </recommendedName>
</protein>
<dbReference type="Pfam" id="PF03598">
    <property type="entry name" value="CdhC"/>
    <property type="match status" value="1"/>
</dbReference>
<keyword evidence="5" id="KW-0411">Iron-sulfur</keyword>